<reference evidence="2" key="1">
    <citation type="submission" date="2014-11" db="EMBL/GenBank/DDBJ databases">
        <authorList>
            <person name="Amaro Gonzalez C."/>
        </authorList>
    </citation>
    <scope>NUCLEOTIDE SEQUENCE</scope>
</reference>
<evidence type="ECO:0000256" key="1">
    <source>
        <dbReference type="SAM" id="Phobius"/>
    </source>
</evidence>
<dbReference type="EMBL" id="GBXM01011532">
    <property type="protein sequence ID" value="JAH97045.1"/>
    <property type="molecule type" value="Transcribed_RNA"/>
</dbReference>
<evidence type="ECO:0000313" key="2">
    <source>
        <dbReference type="EMBL" id="JAH97045.1"/>
    </source>
</evidence>
<keyword evidence="1" id="KW-1133">Transmembrane helix</keyword>
<keyword evidence="1" id="KW-0472">Membrane</keyword>
<sequence>MYSHRDNIQFGILILFVFIMPSANTGGLKENYFIFLNQCLLFTAHGDYQFLNAQYLIRVCIFAALCKLIIQ</sequence>
<feature type="transmembrane region" description="Helical" evidence="1">
    <location>
        <begin position="49"/>
        <end position="70"/>
    </location>
</feature>
<name>A0A0E9X578_ANGAN</name>
<accession>A0A0E9X578</accession>
<proteinExistence type="predicted"/>
<keyword evidence="1" id="KW-0812">Transmembrane</keyword>
<organism evidence="2">
    <name type="scientific">Anguilla anguilla</name>
    <name type="common">European freshwater eel</name>
    <name type="synonym">Muraena anguilla</name>
    <dbReference type="NCBI Taxonomy" id="7936"/>
    <lineage>
        <taxon>Eukaryota</taxon>
        <taxon>Metazoa</taxon>
        <taxon>Chordata</taxon>
        <taxon>Craniata</taxon>
        <taxon>Vertebrata</taxon>
        <taxon>Euteleostomi</taxon>
        <taxon>Actinopterygii</taxon>
        <taxon>Neopterygii</taxon>
        <taxon>Teleostei</taxon>
        <taxon>Anguilliformes</taxon>
        <taxon>Anguillidae</taxon>
        <taxon>Anguilla</taxon>
    </lineage>
</organism>
<dbReference type="AlphaFoldDB" id="A0A0E9X578"/>
<reference evidence="2" key="2">
    <citation type="journal article" date="2015" name="Fish Shellfish Immunol.">
        <title>Early steps in the European eel (Anguilla anguilla)-Vibrio vulnificus interaction in the gills: Role of the RtxA13 toxin.</title>
        <authorList>
            <person name="Callol A."/>
            <person name="Pajuelo D."/>
            <person name="Ebbesson L."/>
            <person name="Teles M."/>
            <person name="MacKenzie S."/>
            <person name="Amaro C."/>
        </authorList>
    </citation>
    <scope>NUCLEOTIDE SEQUENCE</scope>
</reference>
<protein>
    <submittedName>
        <fullName evidence="2">Uncharacterized protein</fullName>
    </submittedName>
</protein>